<evidence type="ECO:0000256" key="3">
    <source>
        <dbReference type="ARBA" id="ARBA00022448"/>
    </source>
</evidence>
<feature type="domain" description="ABC-2 type transporter transmembrane" evidence="11">
    <location>
        <begin position="86"/>
        <end position="241"/>
    </location>
</feature>
<dbReference type="Proteomes" id="UP000244755">
    <property type="component" value="Chromosome 1"/>
</dbReference>
<feature type="transmembrane region" description="Helical" evidence="10">
    <location>
        <begin position="131"/>
        <end position="156"/>
    </location>
</feature>
<dbReference type="InterPro" id="IPR013525">
    <property type="entry name" value="ABC2_TM"/>
</dbReference>
<feature type="transmembrane region" description="Helical" evidence="10">
    <location>
        <begin position="168"/>
        <end position="189"/>
    </location>
</feature>
<accession>A0A2R4WPW5</accession>
<keyword evidence="9 10" id="KW-0472">Membrane</keyword>
<dbReference type="OrthoDB" id="8479094at2"/>
<feature type="transmembrane region" description="Helical" evidence="10">
    <location>
        <begin position="201"/>
        <end position="221"/>
    </location>
</feature>
<evidence type="ECO:0000259" key="11">
    <source>
        <dbReference type="Pfam" id="PF01061"/>
    </source>
</evidence>
<keyword evidence="3" id="KW-0813">Transport</keyword>
<evidence type="ECO:0000256" key="8">
    <source>
        <dbReference type="ARBA" id="ARBA00023047"/>
    </source>
</evidence>
<sequence>MNRVEGACAGPSAGRERWMAYQAKSALEIQLDVLGALMLRDIRTRFGGTMWGYGIAVGWPCAHILVITGFYVIRHLPTPIGDSVVLFAVSGLSPYIILNYMSRKMMEGPLQNRQLIYFPQVKFFDVVMSRAIVEICTSSLSIALVFFIAACCGAQVLPRDPFAFCESILIALCFAMSMGFTNVFISQLFPPWQIGVIVPTLLMYFTSGAIFVTESMPAVIYEYVQWNPLMHIVKICRSSFYPGYGADASLLYVLIVSGTLAMIGLLGIRFVVPRFLN</sequence>
<reference evidence="12 13" key="1">
    <citation type="submission" date="2018-04" db="EMBL/GenBank/DDBJ databases">
        <title>Methylobacterium sp. PR1016A genome.</title>
        <authorList>
            <person name="Park W."/>
        </authorList>
    </citation>
    <scope>NUCLEOTIDE SEQUENCE [LARGE SCALE GENOMIC DNA]</scope>
    <source>
        <strain evidence="12 13">PR1016A</strain>
    </source>
</reference>
<comment type="subcellular location">
    <subcellularLocation>
        <location evidence="1">Cell membrane</location>
        <topology evidence="1">Multi-pass membrane protein</topology>
    </subcellularLocation>
</comment>
<dbReference type="KEGG" id="mee:DA075_24180"/>
<dbReference type="GO" id="GO:0015920">
    <property type="term" value="P:lipopolysaccharide transport"/>
    <property type="evidence" value="ECO:0007669"/>
    <property type="project" value="TreeGrafter"/>
</dbReference>
<evidence type="ECO:0000313" key="13">
    <source>
        <dbReference type="Proteomes" id="UP000244755"/>
    </source>
</evidence>
<dbReference type="Pfam" id="PF01061">
    <property type="entry name" value="ABC2_membrane"/>
    <property type="match status" value="1"/>
</dbReference>
<proteinExistence type="inferred from homology"/>
<evidence type="ECO:0000256" key="6">
    <source>
        <dbReference type="ARBA" id="ARBA00022692"/>
    </source>
</evidence>
<dbReference type="GO" id="GO:0140359">
    <property type="term" value="F:ABC-type transporter activity"/>
    <property type="evidence" value="ECO:0007669"/>
    <property type="project" value="InterPro"/>
</dbReference>
<evidence type="ECO:0000256" key="7">
    <source>
        <dbReference type="ARBA" id="ARBA00022989"/>
    </source>
</evidence>
<evidence type="ECO:0000256" key="9">
    <source>
        <dbReference type="ARBA" id="ARBA00023136"/>
    </source>
</evidence>
<evidence type="ECO:0000313" key="12">
    <source>
        <dbReference type="EMBL" id="AWB23606.1"/>
    </source>
</evidence>
<keyword evidence="13" id="KW-1185">Reference proteome</keyword>
<feature type="transmembrane region" description="Helical" evidence="10">
    <location>
        <begin position="79"/>
        <end position="98"/>
    </location>
</feature>
<comment type="similarity">
    <text evidence="2">Belongs to the ABC-2 integral membrane protein family.</text>
</comment>
<keyword evidence="8" id="KW-0625">Polysaccharide transport</keyword>
<keyword evidence="7 10" id="KW-1133">Transmembrane helix</keyword>
<evidence type="ECO:0000256" key="10">
    <source>
        <dbReference type="SAM" id="Phobius"/>
    </source>
</evidence>
<dbReference type="EMBL" id="CP028843">
    <property type="protein sequence ID" value="AWB23606.1"/>
    <property type="molecule type" value="Genomic_DNA"/>
</dbReference>
<dbReference type="GO" id="GO:0043190">
    <property type="term" value="C:ATP-binding cassette (ABC) transporter complex"/>
    <property type="evidence" value="ECO:0007669"/>
    <property type="project" value="InterPro"/>
</dbReference>
<dbReference type="PRINTS" id="PR00164">
    <property type="entry name" value="ABC2TRNSPORT"/>
</dbReference>
<dbReference type="GO" id="GO:0015774">
    <property type="term" value="P:polysaccharide transport"/>
    <property type="evidence" value="ECO:0007669"/>
    <property type="project" value="UniProtKB-KW"/>
</dbReference>
<organism evidence="12 13">
    <name type="scientific">Methylobacterium currus</name>
    <dbReference type="NCBI Taxonomy" id="2051553"/>
    <lineage>
        <taxon>Bacteria</taxon>
        <taxon>Pseudomonadati</taxon>
        <taxon>Pseudomonadota</taxon>
        <taxon>Alphaproteobacteria</taxon>
        <taxon>Hyphomicrobiales</taxon>
        <taxon>Methylobacteriaceae</taxon>
        <taxon>Methylobacterium</taxon>
    </lineage>
</organism>
<gene>
    <name evidence="12" type="ORF">DA075_24180</name>
</gene>
<evidence type="ECO:0000256" key="2">
    <source>
        <dbReference type="ARBA" id="ARBA00007783"/>
    </source>
</evidence>
<dbReference type="InterPro" id="IPR000412">
    <property type="entry name" value="ABC_2_transport"/>
</dbReference>
<dbReference type="PANTHER" id="PTHR30413:SF10">
    <property type="entry name" value="CAPSULE POLYSACCHARIDE EXPORT INNER-MEMBRANE PROTEIN CTRC"/>
    <property type="match status" value="1"/>
</dbReference>
<protein>
    <submittedName>
        <fullName evidence="12">ABC transporter</fullName>
    </submittedName>
</protein>
<feature type="transmembrane region" description="Helical" evidence="10">
    <location>
        <begin position="50"/>
        <end position="73"/>
    </location>
</feature>
<evidence type="ECO:0000256" key="1">
    <source>
        <dbReference type="ARBA" id="ARBA00004651"/>
    </source>
</evidence>
<feature type="transmembrane region" description="Helical" evidence="10">
    <location>
        <begin position="250"/>
        <end position="272"/>
    </location>
</feature>
<evidence type="ECO:0000256" key="5">
    <source>
        <dbReference type="ARBA" id="ARBA00022597"/>
    </source>
</evidence>
<keyword evidence="4" id="KW-1003">Cell membrane</keyword>
<name>A0A2R4WPW5_9HYPH</name>
<keyword evidence="5" id="KW-0762">Sugar transport</keyword>
<evidence type="ECO:0000256" key="4">
    <source>
        <dbReference type="ARBA" id="ARBA00022475"/>
    </source>
</evidence>
<keyword evidence="6 10" id="KW-0812">Transmembrane</keyword>
<dbReference type="AlphaFoldDB" id="A0A2R4WPW5"/>
<dbReference type="PANTHER" id="PTHR30413">
    <property type="entry name" value="INNER MEMBRANE TRANSPORT PERMEASE"/>
    <property type="match status" value="1"/>
</dbReference>